<dbReference type="EMBL" id="KL197717">
    <property type="protein sequence ID" value="KDQ58540.1"/>
    <property type="molecule type" value="Genomic_DNA"/>
</dbReference>
<sequence length="275" mass="31129">MPFIVFGKECQKAHWPKHKRQCQAEVSFREAGSQLKEDPRMLVAGLQCDETSGLRLLTQDIEKPVLQVVKDVRKWILIHRNIIDWATCQALQFDIHPEKVDTHHLDIHVSYRPASSPSGPKLKKHEIFTLISSSCRPLPPDYWDPDNDLNQAMIRDRQDTLAVGGVGISQYRVRVEGTVLPGITEGSRIPAIPIERVLVTNWTDIFKEIVEGRRDMGLLIGIWGIKKWLVRSDPKGPKYAVVTLDLSSGELKGDVRSTKDPSFHGSLPTYTPKSR</sequence>
<dbReference type="OrthoDB" id="3328663at2759"/>
<organism evidence="2 3">
    <name type="scientific">Jaapia argillacea MUCL 33604</name>
    <dbReference type="NCBI Taxonomy" id="933084"/>
    <lineage>
        <taxon>Eukaryota</taxon>
        <taxon>Fungi</taxon>
        <taxon>Dikarya</taxon>
        <taxon>Basidiomycota</taxon>
        <taxon>Agaricomycotina</taxon>
        <taxon>Agaricomycetes</taxon>
        <taxon>Agaricomycetidae</taxon>
        <taxon>Jaapiales</taxon>
        <taxon>Jaapiaceae</taxon>
        <taxon>Jaapia</taxon>
    </lineage>
</organism>
<gene>
    <name evidence="2" type="ORF">JAAARDRAFT_671383</name>
</gene>
<keyword evidence="3" id="KW-1185">Reference proteome</keyword>
<dbReference type="AlphaFoldDB" id="A0A067PXD1"/>
<feature type="compositionally biased region" description="Basic and acidic residues" evidence="1">
    <location>
        <begin position="251"/>
        <end position="262"/>
    </location>
</feature>
<proteinExistence type="predicted"/>
<evidence type="ECO:0000313" key="2">
    <source>
        <dbReference type="EMBL" id="KDQ58540.1"/>
    </source>
</evidence>
<dbReference type="InParanoid" id="A0A067PXD1"/>
<evidence type="ECO:0008006" key="4">
    <source>
        <dbReference type="Google" id="ProtNLM"/>
    </source>
</evidence>
<accession>A0A067PXD1</accession>
<name>A0A067PXD1_9AGAM</name>
<protein>
    <recommendedName>
        <fullName evidence="4">MYND-type domain-containing protein</fullName>
    </recommendedName>
</protein>
<reference evidence="3" key="1">
    <citation type="journal article" date="2014" name="Proc. Natl. Acad. Sci. U.S.A.">
        <title>Extensive sampling of basidiomycete genomes demonstrates inadequacy of the white-rot/brown-rot paradigm for wood decay fungi.</title>
        <authorList>
            <person name="Riley R."/>
            <person name="Salamov A.A."/>
            <person name="Brown D.W."/>
            <person name="Nagy L.G."/>
            <person name="Floudas D."/>
            <person name="Held B.W."/>
            <person name="Levasseur A."/>
            <person name="Lombard V."/>
            <person name="Morin E."/>
            <person name="Otillar R."/>
            <person name="Lindquist E.A."/>
            <person name="Sun H."/>
            <person name="LaButti K.M."/>
            <person name="Schmutz J."/>
            <person name="Jabbour D."/>
            <person name="Luo H."/>
            <person name="Baker S.E."/>
            <person name="Pisabarro A.G."/>
            <person name="Walton J.D."/>
            <person name="Blanchette R.A."/>
            <person name="Henrissat B."/>
            <person name="Martin F."/>
            <person name="Cullen D."/>
            <person name="Hibbett D.S."/>
            <person name="Grigoriev I.V."/>
        </authorList>
    </citation>
    <scope>NUCLEOTIDE SEQUENCE [LARGE SCALE GENOMIC DNA]</scope>
    <source>
        <strain evidence="3">MUCL 33604</strain>
    </source>
</reference>
<evidence type="ECO:0000313" key="3">
    <source>
        <dbReference type="Proteomes" id="UP000027265"/>
    </source>
</evidence>
<dbReference type="HOGENOM" id="CLU_089374_0_0_1"/>
<evidence type="ECO:0000256" key="1">
    <source>
        <dbReference type="SAM" id="MobiDB-lite"/>
    </source>
</evidence>
<dbReference type="Proteomes" id="UP000027265">
    <property type="component" value="Unassembled WGS sequence"/>
</dbReference>
<feature type="region of interest" description="Disordered" evidence="1">
    <location>
        <begin position="251"/>
        <end position="275"/>
    </location>
</feature>